<feature type="binding site" evidence="14">
    <location>
        <position position="131"/>
    </location>
    <ligand>
        <name>L-threonine</name>
        <dbReference type="ChEBI" id="CHEBI:57926"/>
    </ligand>
</feature>
<dbReference type="GO" id="GO:0000049">
    <property type="term" value="F:tRNA binding"/>
    <property type="evidence" value="ECO:0007669"/>
    <property type="project" value="TreeGrafter"/>
</dbReference>
<accession>A0AAU7DNP6</accession>
<dbReference type="InterPro" id="IPR005145">
    <property type="entry name" value="Sua5_C"/>
</dbReference>
<evidence type="ECO:0000259" key="15">
    <source>
        <dbReference type="PROSITE" id="PS51163"/>
    </source>
</evidence>
<comment type="function">
    <text evidence="13">Required for the formation of a threonylcarbamoyl group on adenosine at position 37 (t(6)A37) in tRNAs that read codons beginning with adenine.</text>
</comment>
<evidence type="ECO:0000256" key="6">
    <source>
        <dbReference type="ARBA" id="ARBA00022679"/>
    </source>
</evidence>
<dbReference type="EMBL" id="CP121196">
    <property type="protein sequence ID" value="XBH19304.1"/>
    <property type="molecule type" value="Genomic_DNA"/>
</dbReference>
<dbReference type="Pfam" id="PF01300">
    <property type="entry name" value="Sua5_yciO_yrdC"/>
    <property type="match status" value="1"/>
</dbReference>
<dbReference type="GO" id="GO:0005524">
    <property type="term" value="F:ATP binding"/>
    <property type="evidence" value="ECO:0007669"/>
    <property type="project" value="UniProtKB-UniRule"/>
</dbReference>
<evidence type="ECO:0000256" key="12">
    <source>
        <dbReference type="ARBA" id="ARBA00048366"/>
    </source>
</evidence>
<evidence type="ECO:0000256" key="9">
    <source>
        <dbReference type="ARBA" id="ARBA00022741"/>
    </source>
</evidence>
<keyword evidence="9 13" id="KW-0547">Nucleotide-binding</keyword>
<proteinExistence type="inferred from homology"/>
<feature type="binding site" evidence="14">
    <location>
        <position position="161"/>
    </location>
    <ligand>
        <name>ATP</name>
        <dbReference type="ChEBI" id="CHEBI:30616"/>
    </ligand>
</feature>
<name>A0AAU7DNP6_9BACT</name>
<gene>
    <name evidence="16" type="ORF">P8935_08295</name>
</gene>
<evidence type="ECO:0000256" key="14">
    <source>
        <dbReference type="PIRSR" id="PIRSR004930-1"/>
    </source>
</evidence>
<dbReference type="GO" id="GO:0008033">
    <property type="term" value="P:tRNA processing"/>
    <property type="evidence" value="ECO:0007669"/>
    <property type="project" value="UniProtKB-KW"/>
</dbReference>
<comment type="similarity">
    <text evidence="2 13">Belongs to the SUA5 family.</text>
</comment>
<evidence type="ECO:0000313" key="16">
    <source>
        <dbReference type="EMBL" id="XBH19304.1"/>
    </source>
</evidence>
<feature type="binding site" evidence="14">
    <location>
        <position position="151"/>
    </location>
    <ligand>
        <name>L-threonine</name>
        <dbReference type="ChEBI" id="CHEBI:57926"/>
    </ligand>
</feature>
<feature type="binding site" evidence="14">
    <location>
        <position position="64"/>
    </location>
    <ligand>
        <name>ATP</name>
        <dbReference type="ChEBI" id="CHEBI:30616"/>
    </ligand>
</feature>
<protein>
    <recommendedName>
        <fullName evidence="4 13">Threonylcarbamoyl-AMP synthase</fullName>
        <shortName evidence="13">TC-AMP synthase</shortName>
        <ecNumber evidence="3 13">2.7.7.87</ecNumber>
    </recommendedName>
    <alternativeName>
        <fullName evidence="11 13">L-threonylcarbamoyladenylate synthase</fullName>
    </alternativeName>
</protein>
<organism evidence="16">
    <name type="scientific">Telmatobacter sp. DSM 110680</name>
    <dbReference type="NCBI Taxonomy" id="3036704"/>
    <lineage>
        <taxon>Bacteria</taxon>
        <taxon>Pseudomonadati</taxon>
        <taxon>Acidobacteriota</taxon>
        <taxon>Terriglobia</taxon>
        <taxon>Terriglobales</taxon>
        <taxon>Acidobacteriaceae</taxon>
        <taxon>Telmatobacter</taxon>
    </lineage>
</organism>
<sequence length="360" mass="38731">MKTERLVVDPAAIHTRHAQVAIARAAQILRTGGLVALPTETVYGLGANALDPAAVERIFNAKQRPSWDPIIVHIAGPVHQNSMLSHLVTEYAPIVRRLMEEFWPGPLTLLLPRSATIPDVVTAGRPLVGVRMPAHLVAFEIIRQAGVPVAAPSANIFSHISPTTAAHVLADLDGRIDAVVDAGPTQHGVESTVLDPTQSPMLIYRPGAITAQQIREVAGPVDYFKEQMLPISAVRESLPSPGVGLRHYAPRAHLILVEAALADLPAHLVNAARPFTKDRLGIMLPAELAQTTFEPPLRGAAEFPWGRWSAPEELAEKLYAGLRALDAEGCTVILCPLPQTAGVGEAIRDRLRKAAHSDRD</sequence>
<feature type="binding site" evidence="14">
    <location>
        <position position="191"/>
    </location>
    <ligand>
        <name>L-threonine</name>
        <dbReference type="ChEBI" id="CHEBI:57926"/>
    </ligand>
</feature>
<evidence type="ECO:0000256" key="3">
    <source>
        <dbReference type="ARBA" id="ARBA00012584"/>
    </source>
</evidence>
<dbReference type="InterPro" id="IPR050156">
    <property type="entry name" value="TC-AMP_synthase_SUA5"/>
</dbReference>
<dbReference type="RefSeq" id="WP_348264520.1">
    <property type="nucleotide sequence ID" value="NZ_CP121196.1"/>
</dbReference>
<feature type="binding site" evidence="14">
    <location>
        <position position="73"/>
    </location>
    <ligand>
        <name>L-threonine</name>
        <dbReference type="ChEBI" id="CHEBI:57926"/>
    </ligand>
</feature>
<dbReference type="InterPro" id="IPR038385">
    <property type="entry name" value="Sua5/YwlC_C"/>
</dbReference>
<dbReference type="NCBIfam" id="TIGR00057">
    <property type="entry name" value="L-threonylcarbamoyladenylate synthase"/>
    <property type="match status" value="1"/>
</dbReference>
<keyword evidence="7 13" id="KW-0819">tRNA processing</keyword>
<dbReference type="PANTHER" id="PTHR17490:SF16">
    <property type="entry name" value="THREONYLCARBAMOYL-AMP SYNTHASE"/>
    <property type="match status" value="1"/>
</dbReference>
<dbReference type="GO" id="GO:0005737">
    <property type="term" value="C:cytoplasm"/>
    <property type="evidence" value="ECO:0007669"/>
    <property type="project" value="UniProtKB-SubCell"/>
</dbReference>
<dbReference type="InterPro" id="IPR017945">
    <property type="entry name" value="DHBP_synth_RibB-like_a/b_dom"/>
</dbReference>
<dbReference type="GO" id="GO:0061710">
    <property type="term" value="F:L-threonylcarbamoyladenylate synthase"/>
    <property type="evidence" value="ECO:0007669"/>
    <property type="project" value="UniProtKB-EC"/>
</dbReference>
<dbReference type="PIRSF" id="PIRSF004930">
    <property type="entry name" value="Tln_factor_SUA5"/>
    <property type="match status" value="1"/>
</dbReference>
<reference evidence="16" key="1">
    <citation type="submission" date="2023-03" db="EMBL/GenBank/DDBJ databases">
        <title>Edaphobacter sp.</title>
        <authorList>
            <person name="Huber K.J."/>
            <person name="Papendorf J."/>
            <person name="Pilke C."/>
            <person name="Bunk B."/>
            <person name="Sproeer C."/>
            <person name="Pester M."/>
        </authorList>
    </citation>
    <scope>NUCLEOTIDE SEQUENCE</scope>
    <source>
        <strain evidence="16">DSM 110680</strain>
    </source>
</reference>
<dbReference type="EC" id="2.7.7.87" evidence="3 13"/>
<dbReference type="GO" id="GO:0006450">
    <property type="term" value="P:regulation of translational fidelity"/>
    <property type="evidence" value="ECO:0007669"/>
    <property type="project" value="TreeGrafter"/>
</dbReference>
<keyword evidence="10 13" id="KW-0067">ATP-binding</keyword>
<comment type="catalytic activity">
    <reaction evidence="12 13">
        <text>L-threonine + hydrogencarbonate + ATP = L-threonylcarbamoyladenylate + diphosphate + H2O</text>
        <dbReference type="Rhea" id="RHEA:36407"/>
        <dbReference type="ChEBI" id="CHEBI:15377"/>
        <dbReference type="ChEBI" id="CHEBI:17544"/>
        <dbReference type="ChEBI" id="CHEBI:30616"/>
        <dbReference type="ChEBI" id="CHEBI:33019"/>
        <dbReference type="ChEBI" id="CHEBI:57926"/>
        <dbReference type="ChEBI" id="CHEBI:73682"/>
        <dbReference type="EC" id="2.7.7.87"/>
    </reaction>
</comment>
<dbReference type="PANTHER" id="PTHR17490">
    <property type="entry name" value="SUA5"/>
    <property type="match status" value="1"/>
</dbReference>
<feature type="binding site" evidence="14">
    <location>
        <position position="41"/>
    </location>
    <ligand>
        <name>L-threonine</name>
        <dbReference type="ChEBI" id="CHEBI:57926"/>
    </ligand>
</feature>
<keyword evidence="8 13" id="KW-0548">Nucleotidyltransferase</keyword>
<dbReference type="InterPro" id="IPR006070">
    <property type="entry name" value="Sua5-like_dom"/>
</dbReference>
<feature type="binding site" evidence="14">
    <location>
        <position position="153"/>
    </location>
    <ligand>
        <name>ATP</name>
        <dbReference type="ChEBI" id="CHEBI:30616"/>
    </ligand>
</feature>
<dbReference type="InterPro" id="IPR010923">
    <property type="entry name" value="T(6)A37_SUA5"/>
</dbReference>
<keyword evidence="5 13" id="KW-0963">Cytoplasm</keyword>
<evidence type="ECO:0000256" key="10">
    <source>
        <dbReference type="ARBA" id="ARBA00022840"/>
    </source>
</evidence>
<feature type="domain" description="YrdC-like" evidence="15">
    <location>
        <begin position="19"/>
        <end position="209"/>
    </location>
</feature>
<evidence type="ECO:0000256" key="13">
    <source>
        <dbReference type="PIRNR" id="PIRNR004930"/>
    </source>
</evidence>
<evidence type="ECO:0000256" key="2">
    <source>
        <dbReference type="ARBA" id="ARBA00007663"/>
    </source>
</evidence>
<feature type="binding site" evidence="14">
    <location>
        <position position="248"/>
    </location>
    <ligand>
        <name>ATP</name>
        <dbReference type="ChEBI" id="CHEBI:30616"/>
    </ligand>
</feature>
<evidence type="ECO:0000256" key="7">
    <source>
        <dbReference type="ARBA" id="ARBA00022694"/>
    </source>
</evidence>
<dbReference type="FunFam" id="3.90.870.10:FF:000009">
    <property type="entry name" value="Threonylcarbamoyl-AMP synthase, putative"/>
    <property type="match status" value="1"/>
</dbReference>
<evidence type="ECO:0000256" key="4">
    <source>
        <dbReference type="ARBA" id="ARBA00015492"/>
    </source>
</evidence>
<comment type="subcellular location">
    <subcellularLocation>
        <location evidence="1 13">Cytoplasm</location>
    </subcellularLocation>
</comment>
<evidence type="ECO:0000256" key="1">
    <source>
        <dbReference type="ARBA" id="ARBA00004496"/>
    </source>
</evidence>
<keyword evidence="6 13" id="KW-0808">Transferase</keyword>
<dbReference type="GO" id="GO:0003725">
    <property type="term" value="F:double-stranded RNA binding"/>
    <property type="evidence" value="ECO:0007669"/>
    <property type="project" value="UniProtKB-UniRule"/>
</dbReference>
<dbReference type="Pfam" id="PF03481">
    <property type="entry name" value="Sua5_C"/>
    <property type="match status" value="1"/>
</dbReference>
<dbReference type="Gene3D" id="3.40.50.11030">
    <property type="entry name" value="Threonylcarbamoyl-AMP synthase, C-terminal domain"/>
    <property type="match status" value="1"/>
</dbReference>
<evidence type="ECO:0000256" key="5">
    <source>
        <dbReference type="ARBA" id="ARBA00022490"/>
    </source>
</evidence>
<feature type="binding site" evidence="14">
    <location>
        <position position="205"/>
    </location>
    <ligand>
        <name>ATP</name>
        <dbReference type="ChEBI" id="CHEBI:30616"/>
    </ligand>
</feature>
<dbReference type="SUPFAM" id="SSF55821">
    <property type="entry name" value="YrdC/RibB"/>
    <property type="match status" value="1"/>
</dbReference>
<evidence type="ECO:0000256" key="11">
    <source>
        <dbReference type="ARBA" id="ARBA00029774"/>
    </source>
</evidence>
<dbReference type="PROSITE" id="PS51163">
    <property type="entry name" value="YRDC"/>
    <property type="match status" value="1"/>
</dbReference>
<evidence type="ECO:0000256" key="8">
    <source>
        <dbReference type="ARBA" id="ARBA00022695"/>
    </source>
</evidence>
<dbReference type="AlphaFoldDB" id="A0AAU7DNP6"/>
<dbReference type="Gene3D" id="3.90.870.10">
    <property type="entry name" value="DHBP synthase"/>
    <property type="match status" value="1"/>
</dbReference>